<evidence type="ECO:0000313" key="2">
    <source>
        <dbReference type="EMBL" id="QWG06398.1"/>
    </source>
</evidence>
<dbReference type="Proteomes" id="UP000682802">
    <property type="component" value="Chromosome 1"/>
</dbReference>
<reference evidence="2 3" key="1">
    <citation type="submission" date="2021-05" db="EMBL/GenBank/DDBJ databases">
        <title>Comparative genomic studies on the polysaccharide-degrading batcterial strains of the Flammeovirga genus.</title>
        <authorList>
            <person name="Zewei F."/>
            <person name="Zheng Z."/>
            <person name="Yu L."/>
            <person name="Ruyue G."/>
            <person name="Yanhong M."/>
            <person name="Yuanyuan C."/>
            <person name="Jingyan G."/>
            <person name="Wenjun H."/>
        </authorList>
    </citation>
    <scope>NUCLEOTIDE SEQUENCE [LARGE SCALE GENOMIC DNA]</scope>
    <source>
        <strain evidence="2 3">YS10</strain>
    </source>
</reference>
<accession>A0ABX8GSX0</accession>
<dbReference type="RefSeq" id="WP_144073818.1">
    <property type="nucleotide sequence ID" value="NZ_CP076128.1"/>
</dbReference>
<protein>
    <recommendedName>
        <fullName evidence="4">DoxX family protein</fullName>
    </recommendedName>
</protein>
<organism evidence="2 3">
    <name type="scientific">Flammeovirga kamogawensis</name>
    <dbReference type="NCBI Taxonomy" id="373891"/>
    <lineage>
        <taxon>Bacteria</taxon>
        <taxon>Pseudomonadati</taxon>
        <taxon>Bacteroidota</taxon>
        <taxon>Cytophagia</taxon>
        <taxon>Cytophagales</taxon>
        <taxon>Flammeovirgaceae</taxon>
        <taxon>Flammeovirga</taxon>
    </lineage>
</organism>
<feature type="transmembrane region" description="Helical" evidence="1">
    <location>
        <begin position="104"/>
        <end position="125"/>
    </location>
</feature>
<keyword evidence="1" id="KW-1133">Transmembrane helix</keyword>
<feature type="transmembrane region" description="Helical" evidence="1">
    <location>
        <begin position="40"/>
        <end position="60"/>
    </location>
</feature>
<sequence>MNVLLSKVNKIKQVNCNHLLVKPNFITNTMQKDFKIHKVLSYWALRVIPVVVLFQSLLYKMGEDPESVYIYYQLGLGDDIRLFIAVVEFIACFLLAYRSLCKWGAWIAVVLTSFQLLAQIFILGIDLPVEEGLSNGMQLFGMSLVTLLTCLLIIEQELRKSTYFKQKTPYIESS</sequence>
<evidence type="ECO:0008006" key="4">
    <source>
        <dbReference type="Google" id="ProtNLM"/>
    </source>
</evidence>
<proteinExistence type="predicted"/>
<keyword evidence="1" id="KW-0812">Transmembrane</keyword>
<evidence type="ECO:0000256" key="1">
    <source>
        <dbReference type="SAM" id="Phobius"/>
    </source>
</evidence>
<feature type="transmembrane region" description="Helical" evidence="1">
    <location>
        <begin position="137"/>
        <end position="154"/>
    </location>
</feature>
<keyword evidence="1" id="KW-0472">Membrane</keyword>
<gene>
    <name evidence="2" type="ORF">KM029_13795</name>
</gene>
<name>A0ABX8GSX0_9BACT</name>
<dbReference type="EMBL" id="CP076128">
    <property type="protein sequence ID" value="QWG06398.1"/>
    <property type="molecule type" value="Genomic_DNA"/>
</dbReference>
<evidence type="ECO:0000313" key="3">
    <source>
        <dbReference type="Proteomes" id="UP000682802"/>
    </source>
</evidence>
<feature type="transmembrane region" description="Helical" evidence="1">
    <location>
        <begin position="80"/>
        <end position="97"/>
    </location>
</feature>
<keyword evidence="3" id="KW-1185">Reference proteome</keyword>